<reference evidence="1 2" key="1">
    <citation type="journal article" date="2024" name="Insects">
        <title>An Improved Chromosome-Level Genome Assembly of the Firefly Pyrocoelia pectoralis.</title>
        <authorList>
            <person name="Fu X."/>
            <person name="Meyer-Rochow V.B."/>
            <person name="Ballantyne L."/>
            <person name="Zhu X."/>
        </authorList>
    </citation>
    <scope>NUCLEOTIDE SEQUENCE [LARGE SCALE GENOMIC DNA]</scope>
    <source>
        <strain evidence="1">XCY_ONT2</strain>
    </source>
</reference>
<protein>
    <submittedName>
        <fullName evidence="1">Uncharacterized protein</fullName>
    </submittedName>
</protein>
<dbReference type="AlphaFoldDB" id="A0AAN7VQM4"/>
<name>A0AAN7VQM4_9COLE</name>
<evidence type="ECO:0000313" key="2">
    <source>
        <dbReference type="Proteomes" id="UP001329430"/>
    </source>
</evidence>
<sequence length="422" mass="49773">MYTLQKTSAEETCVKLSTSLDITRERVEHQILRYSEHLNNFDYDTCTFLSNIPIEKFDHNYQDIMSYLSLFLKEGHVVQGNDMREENLEELEIIRERIVTSHLSYIIAKNKEERLKGELEFIENAKGKDLSKSQSFDNSFQMLNESKLVAQEIMLSELHLRIESIVKKAADAIIDKPKIEMLKQLLEKESENLNLLNKVNAQTTVILAKYLLQYSLLNKEKHDIESTDSFFRKVHKYIMHNVYNSQLRTEAMAGIISKYRQYKELPLEEKLPLVNIKKELLAKNADDSTPILDLIKEFDKEYRQMEQQVFVKDFIQHRQFARILEKEVEKLQSFLIGSPTSQIIVVPHILRDTFYKISELIKMQRVASKTTLQEFNSSHKTLSERKWFKIGRQLWMWFLIEPKKVLLAINQIEAYVKQIGNK</sequence>
<gene>
    <name evidence="1" type="ORF">RI129_003968</name>
</gene>
<organism evidence="1 2">
    <name type="scientific">Pyrocoelia pectoralis</name>
    <dbReference type="NCBI Taxonomy" id="417401"/>
    <lineage>
        <taxon>Eukaryota</taxon>
        <taxon>Metazoa</taxon>
        <taxon>Ecdysozoa</taxon>
        <taxon>Arthropoda</taxon>
        <taxon>Hexapoda</taxon>
        <taxon>Insecta</taxon>
        <taxon>Pterygota</taxon>
        <taxon>Neoptera</taxon>
        <taxon>Endopterygota</taxon>
        <taxon>Coleoptera</taxon>
        <taxon>Polyphaga</taxon>
        <taxon>Elateriformia</taxon>
        <taxon>Elateroidea</taxon>
        <taxon>Lampyridae</taxon>
        <taxon>Lampyrinae</taxon>
        <taxon>Pyrocoelia</taxon>
    </lineage>
</organism>
<dbReference type="Proteomes" id="UP001329430">
    <property type="component" value="Chromosome 2"/>
</dbReference>
<keyword evidence="2" id="KW-1185">Reference proteome</keyword>
<accession>A0AAN7VQM4</accession>
<evidence type="ECO:0000313" key="1">
    <source>
        <dbReference type="EMBL" id="KAK5649076.1"/>
    </source>
</evidence>
<dbReference type="EMBL" id="JAVRBK010000002">
    <property type="protein sequence ID" value="KAK5649076.1"/>
    <property type="molecule type" value="Genomic_DNA"/>
</dbReference>
<comment type="caution">
    <text evidence="1">The sequence shown here is derived from an EMBL/GenBank/DDBJ whole genome shotgun (WGS) entry which is preliminary data.</text>
</comment>
<proteinExistence type="predicted"/>